<dbReference type="Gene3D" id="3.40.50.1000">
    <property type="entry name" value="HAD superfamily/HAD-like"/>
    <property type="match status" value="1"/>
</dbReference>
<dbReference type="SUPFAM" id="SSF56784">
    <property type="entry name" value="HAD-like"/>
    <property type="match status" value="1"/>
</dbReference>
<dbReference type="SFLD" id="SFLDS00003">
    <property type="entry name" value="Haloacid_Dehalogenase"/>
    <property type="match status" value="1"/>
</dbReference>
<evidence type="ECO:0000313" key="7">
    <source>
        <dbReference type="Proteomes" id="UP000236000"/>
    </source>
</evidence>
<dbReference type="EMBL" id="PJKA01000006">
    <property type="protein sequence ID" value="PNC19084.1"/>
    <property type="molecule type" value="Genomic_DNA"/>
</dbReference>
<evidence type="ECO:0000256" key="4">
    <source>
        <dbReference type="ARBA" id="ARBA00013078"/>
    </source>
</evidence>
<dbReference type="InterPro" id="IPR050155">
    <property type="entry name" value="HAD-like_hydrolase_sf"/>
</dbReference>
<reference evidence="6 7" key="1">
    <citation type="journal article" date="2017" name="BMC Genomics">
        <title>Genome sequencing of 39 Akkermansia muciniphila isolates reveals its population structure, genomic and functional diverisity, and global distribution in mammalian gut microbiotas.</title>
        <authorList>
            <person name="Guo X."/>
            <person name="Li S."/>
            <person name="Zhang J."/>
            <person name="Wu F."/>
            <person name="Li X."/>
            <person name="Wu D."/>
            <person name="Zhang M."/>
            <person name="Ou Z."/>
            <person name="Jie Z."/>
            <person name="Yan Q."/>
            <person name="Li P."/>
            <person name="Yi J."/>
            <person name="Peng Y."/>
        </authorList>
    </citation>
    <scope>NUCLEOTIDE SEQUENCE [LARGE SCALE GENOMIC DNA]</scope>
    <source>
        <strain evidence="6 7">GP24</strain>
    </source>
</reference>
<dbReference type="OrthoDB" id="9792518at2"/>
<keyword evidence="6" id="KW-0378">Hydrolase</keyword>
<sequence>MTRLPVPDGQRHHDYSGTAFPLNRPQGACRVRLMIKTAIFDFDGTLADTLPLCREAFRRAVRDLDGRTATDEEIESQFGPDDLGVIQRLLPGKPELHERGRELFIRYYRELHPELAPSPFPGAHELLHALRNRGIRLAMVTGKRLESADISLRFFHLDGFFPILETGSPEGGVKPDRIKRALNRLNSSAEEAVYIGDSPTDVDACRAVPIRILAAGWAAEADMEGLKERKPDYLLTRFEDMDRFFREHASGGPGEPMPPHGGNEGL</sequence>
<dbReference type="InterPro" id="IPR041492">
    <property type="entry name" value="HAD_2"/>
</dbReference>
<evidence type="ECO:0000256" key="1">
    <source>
        <dbReference type="ARBA" id="ARBA00000830"/>
    </source>
</evidence>
<comment type="catalytic activity">
    <reaction evidence="1">
        <text>2-phosphoglycolate + H2O = glycolate + phosphate</text>
        <dbReference type="Rhea" id="RHEA:14369"/>
        <dbReference type="ChEBI" id="CHEBI:15377"/>
        <dbReference type="ChEBI" id="CHEBI:29805"/>
        <dbReference type="ChEBI" id="CHEBI:43474"/>
        <dbReference type="ChEBI" id="CHEBI:58033"/>
        <dbReference type="EC" id="3.1.3.18"/>
    </reaction>
</comment>
<dbReference type="InterPro" id="IPR023214">
    <property type="entry name" value="HAD_sf"/>
</dbReference>
<comment type="similarity">
    <text evidence="3">Belongs to the HAD-like hydrolase superfamily. CbbY/CbbZ/Gph/YieH family.</text>
</comment>
<feature type="region of interest" description="Disordered" evidence="5">
    <location>
        <begin position="246"/>
        <end position="266"/>
    </location>
</feature>
<dbReference type="SFLD" id="SFLDG01129">
    <property type="entry name" value="C1.5:_HAD__Beta-PGM__Phosphata"/>
    <property type="match status" value="1"/>
</dbReference>
<comment type="pathway">
    <text evidence="2">Organic acid metabolism; glycolate biosynthesis; glycolate from 2-phosphoglycolate: step 1/1.</text>
</comment>
<gene>
    <name evidence="6" type="ORF">CXU22_04045</name>
</gene>
<evidence type="ECO:0000256" key="2">
    <source>
        <dbReference type="ARBA" id="ARBA00004818"/>
    </source>
</evidence>
<dbReference type="PANTHER" id="PTHR43434:SF1">
    <property type="entry name" value="PHOSPHOGLYCOLATE PHOSPHATASE"/>
    <property type="match status" value="1"/>
</dbReference>
<evidence type="ECO:0000313" key="6">
    <source>
        <dbReference type="EMBL" id="PNC19084.1"/>
    </source>
</evidence>
<dbReference type="EC" id="3.1.3.18" evidence="4"/>
<dbReference type="Pfam" id="PF13419">
    <property type="entry name" value="HAD_2"/>
    <property type="match status" value="1"/>
</dbReference>
<accession>A0A2N8HFM6</accession>
<proteinExistence type="inferred from homology"/>
<dbReference type="GO" id="GO:0006281">
    <property type="term" value="P:DNA repair"/>
    <property type="evidence" value="ECO:0007669"/>
    <property type="project" value="TreeGrafter"/>
</dbReference>
<dbReference type="InterPro" id="IPR036412">
    <property type="entry name" value="HAD-like_sf"/>
</dbReference>
<name>A0A2N8HFM6_9BACT</name>
<dbReference type="Proteomes" id="UP000236000">
    <property type="component" value="Unassembled WGS sequence"/>
</dbReference>
<dbReference type="InterPro" id="IPR023198">
    <property type="entry name" value="PGP-like_dom2"/>
</dbReference>
<dbReference type="PANTHER" id="PTHR43434">
    <property type="entry name" value="PHOSPHOGLYCOLATE PHOSPHATASE"/>
    <property type="match status" value="1"/>
</dbReference>
<evidence type="ECO:0000256" key="3">
    <source>
        <dbReference type="ARBA" id="ARBA00006171"/>
    </source>
</evidence>
<comment type="caution">
    <text evidence="6">The sequence shown here is derived from an EMBL/GenBank/DDBJ whole genome shotgun (WGS) entry which is preliminary data.</text>
</comment>
<dbReference type="GO" id="GO:0008967">
    <property type="term" value="F:phosphoglycolate phosphatase activity"/>
    <property type="evidence" value="ECO:0007669"/>
    <property type="project" value="UniProtKB-EC"/>
</dbReference>
<dbReference type="AlphaFoldDB" id="A0A2N8HFM6"/>
<protein>
    <recommendedName>
        <fullName evidence="4">phosphoglycolate phosphatase</fullName>
        <ecNumber evidence="4">3.1.3.18</ecNumber>
    </recommendedName>
</protein>
<evidence type="ECO:0000256" key="5">
    <source>
        <dbReference type="SAM" id="MobiDB-lite"/>
    </source>
</evidence>
<organism evidence="6 7">
    <name type="scientific">Akkermansia muciniphila</name>
    <dbReference type="NCBI Taxonomy" id="239935"/>
    <lineage>
        <taxon>Bacteria</taxon>
        <taxon>Pseudomonadati</taxon>
        <taxon>Verrucomicrobiota</taxon>
        <taxon>Verrucomicrobiia</taxon>
        <taxon>Verrucomicrobiales</taxon>
        <taxon>Akkermansiaceae</taxon>
        <taxon>Akkermansia</taxon>
    </lineage>
</organism>
<dbReference type="GO" id="GO:0005829">
    <property type="term" value="C:cytosol"/>
    <property type="evidence" value="ECO:0007669"/>
    <property type="project" value="TreeGrafter"/>
</dbReference>
<dbReference type="Gene3D" id="1.10.150.240">
    <property type="entry name" value="Putative phosphatase, domain 2"/>
    <property type="match status" value="1"/>
</dbReference>